<dbReference type="Pfam" id="PF12650">
    <property type="entry name" value="DUF3784"/>
    <property type="match status" value="1"/>
</dbReference>
<dbReference type="Proteomes" id="UP000481872">
    <property type="component" value="Unassembled WGS sequence"/>
</dbReference>
<evidence type="ECO:0000256" key="1">
    <source>
        <dbReference type="SAM" id="Phobius"/>
    </source>
</evidence>
<reference evidence="2 3" key="1">
    <citation type="submission" date="2020-02" db="EMBL/GenBank/DDBJ databases">
        <title>Genome assembly of a novel Clostridium senegalense strain.</title>
        <authorList>
            <person name="Gupta T.B."/>
            <person name="Jauregui R."/>
            <person name="Maclean P."/>
            <person name="Nawarathana A."/>
            <person name="Brightwell G."/>
        </authorList>
    </citation>
    <scope>NUCLEOTIDE SEQUENCE [LARGE SCALE GENOMIC DNA]</scope>
    <source>
        <strain evidence="2 3">AGRFS4</strain>
    </source>
</reference>
<dbReference type="EMBL" id="JAAGPU010000018">
    <property type="protein sequence ID" value="NEU05264.1"/>
    <property type="molecule type" value="Genomic_DNA"/>
</dbReference>
<feature type="transmembrane region" description="Helical" evidence="1">
    <location>
        <begin position="6"/>
        <end position="31"/>
    </location>
</feature>
<keyword evidence="1" id="KW-1133">Transmembrane helix</keyword>
<evidence type="ECO:0000313" key="2">
    <source>
        <dbReference type="EMBL" id="NEU05264.1"/>
    </source>
</evidence>
<dbReference type="AlphaFoldDB" id="A0A6M0H4S5"/>
<comment type="caution">
    <text evidence="2">The sequence shown here is derived from an EMBL/GenBank/DDBJ whole genome shotgun (WGS) entry which is preliminary data.</text>
</comment>
<feature type="transmembrane region" description="Helical" evidence="1">
    <location>
        <begin position="43"/>
        <end position="64"/>
    </location>
</feature>
<keyword evidence="1" id="KW-0812">Transmembrane</keyword>
<keyword evidence="1" id="KW-0472">Membrane</keyword>
<proteinExistence type="predicted"/>
<keyword evidence="3" id="KW-1185">Reference proteome</keyword>
<dbReference type="RefSeq" id="WP_061994607.1">
    <property type="nucleotide sequence ID" value="NZ_JAAGPU010000018.1"/>
</dbReference>
<sequence length="99" mass="11301">MIVKILVIIPFIILGIILSMGKGIFLIAGFNTMPKEQQQKYDVISLCKFMGKLMFMISFCMFFLLLSDTFIMKALGFTLLLVSIIFSVVYLNTGNRFKK</sequence>
<dbReference type="InterPro" id="IPR017259">
    <property type="entry name" value="UCP037672"/>
</dbReference>
<accession>A0A6M0H4S5</accession>
<feature type="transmembrane region" description="Helical" evidence="1">
    <location>
        <begin position="70"/>
        <end position="91"/>
    </location>
</feature>
<name>A0A6M0H4S5_9CLOT</name>
<evidence type="ECO:0000313" key="3">
    <source>
        <dbReference type="Proteomes" id="UP000481872"/>
    </source>
</evidence>
<organism evidence="2 3">
    <name type="scientific">Clostridium senegalense</name>
    <dbReference type="NCBI Taxonomy" id="1465809"/>
    <lineage>
        <taxon>Bacteria</taxon>
        <taxon>Bacillati</taxon>
        <taxon>Bacillota</taxon>
        <taxon>Clostridia</taxon>
        <taxon>Eubacteriales</taxon>
        <taxon>Clostridiaceae</taxon>
        <taxon>Clostridium</taxon>
    </lineage>
</organism>
<gene>
    <name evidence="2" type="ORF">G3M99_10445</name>
</gene>
<protein>
    <submittedName>
        <fullName evidence="2">DUF3784 domain-containing protein</fullName>
    </submittedName>
</protein>